<evidence type="ECO:0000256" key="4">
    <source>
        <dbReference type="ARBA" id="ARBA00005336"/>
    </source>
</evidence>
<dbReference type="Pfam" id="PF00933">
    <property type="entry name" value="Glyco_hydro_3"/>
    <property type="match status" value="1"/>
</dbReference>
<dbReference type="InterPro" id="IPR017853">
    <property type="entry name" value="GH"/>
</dbReference>
<keyword evidence="7 16" id="KW-0378">Hydrolase</keyword>
<dbReference type="SUPFAM" id="SSF52279">
    <property type="entry name" value="Beta-D-glucan exohydrolase, C-terminal domain"/>
    <property type="match status" value="1"/>
</dbReference>
<comment type="similarity">
    <text evidence="4 16">Belongs to the glycosyl hydrolase 3 family.</text>
</comment>
<evidence type="ECO:0000259" key="18">
    <source>
        <dbReference type="SMART" id="SM01217"/>
    </source>
</evidence>
<dbReference type="PROSITE" id="PS00775">
    <property type="entry name" value="GLYCOSYL_HYDROL_F3"/>
    <property type="match status" value="1"/>
</dbReference>
<evidence type="ECO:0000256" key="1">
    <source>
        <dbReference type="ARBA" id="ARBA00000448"/>
    </source>
</evidence>
<keyword evidence="13 16" id="KW-0326">Glycosidase</keyword>
<dbReference type="InterPro" id="IPR019800">
    <property type="entry name" value="Glyco_hydro_3_AS"/>
</dbReference>
<dbReference type="InterPro" id="IPR036962">
    <property type="entry name" value="Glyco_hydro_3_N_sf"/>
</dbReference>
<proteinExistence type="inferred from homology"/>
<dbReference type="InterPro" id="IPR001764">
    <property type="entry name" value="Glyco_hydro_3_N"/>
</dbReference>
<evidence type="ECO:0000256" key="6">
    <source>
        <dbReference type="ARBA" id="ARBA00022692"/>
    </source>
</evidence>
<dbReference type="Pfam" id="PF14310">
    <property type="entry name" value="Fn3-like"/>
    <property type="match status" value="1"/>
</dbReference>
<comment type="pathway">
    <text evidence="3 16">Glycan metabolism; cellulose degradation.</text>
</comment>
<dbReference type="FunFam" id="3.40.50.1700:FF:000003">
    <property type="entry name" value="Probable beta-glucosidase"/>
    <property type="match status" value="1"/>
</dbReference>
<dbReference type="PRINTS" id="PR00133">
    <property type="entry name" value="GLHYDRLASE3"/>
</dbReference>
<evidence type="ECO:0000256" key="13">
    <source>
        <dbReference type="ARBA" id="ARBA00023295"/>
    </source>
</evidence>
<dbReference type="SUPFAM" id="SSF51445">
    <property type="entry name" value="(Trans)glycosidases"/>
    <property type="match status" value="1"/>
</dbReference>
<keyword evidence="9" id="KW-1133">Transmembrane helix</keyword>
<sequence>MLTLSCKLTAKGGSILSWAEAYDKAYGLVSQMTLVEKANVTSGLGWAMGLCVGNTGPVDRLGFPSLCLQDGPLGLRFADKATAFPAGITAGMTWNRGLLYQRGAAHGKEARGKGIHVLLGPAFGALGRMPAAGRNWEGFSVDPYLMGIASAETIKGIQSYGVSATAKHFIANEQEHFRQGVNAISSNVDDRTMHEMYLWPFADAVHAGVGAVMCSYNKVNNSAACENSKLMNGLLKDELGFQGFVMSDWLAQMSGVASALSGLDMTMPGDGYLWDDRKPFWGPQLTRSIINGSLPYDRLDDMTTRIVATWYHFGQNKDFPEVNFSSWTKNSTGRIYEGSGNPPYGEVNKHVNVMEDNHLLARQVATEGTVLLKNNDGFLPLKKKAQKIGIYGEDAGPGDGPNACTDRGCNQGTLAVGWGSGSSDFEYLVSPLEAIQRQAAQDGSKISAILNNTLLAEVESDSSKQDVCLVFINSDSGEGYITWDNNAGDRNDLYAQKGGDNLVLAAAKRCRNTVVVVHSVGPIIMEKWINHRNVRSVVWANLPGQESGNALVDILYGDANPSGKLAYTIGRSLEDYGPTAGVMYTANAEVPQQDFTEGLYLDYRHFDKESISPRFEFGYGMSYTKYSYANIRVYQTGRRTPLPARRPHSPVSPPTYNSTIPKPEEALYPPGFQRINRMIYPYLDSENITYSKYPYPEGYDTPATPSQAGGGEGGNPALWEELYKVTVQISNTGHVAGAEVAQLYVSYPSEKKVDFPVRQLRGFEKVWLEPGQKKTLTFYLRRRDLSYWDVVRQNWIIPDSTICVSVGASSRKLYEHASLP</sequence>
<dbReference type="UniPathway" id="UPA00696"/>
<evidence type="ECO:0000256" key="3">
    <source>
        <dbReference type="ARBA" id="ARBA00004987"/>
    </source>
</evidence>
<evidence type="ECO:0000256" key="7">
    <source>
        <dbReference type="ARBA" id="ARBA00022801"/>
    </source>
</evidence>
<evidence type="ECO:0000256" key="2">
    <source>
        <dbReference type="ARBA" id="ARBA00004401"/>
    </source>
</evidence>
<comment type="function">
    <text evidence="15">Beta-glucosidases are one of a number of cellulolytic enzymes involved in the degradation of cellulosic biomass. Catalyzes the last step releasing glucose from the inhibitory cellobiose.</text>
</comment>
<keyword evidence="6" id="KW-0812">Transmembrane</keyword>
<comment type="catalytic activity">
    <reaction evidence="1 16">
        <text>Hydrolysis of terminal, non-reducing beta-D-glucosyl residues with release of beta-D-glucose.</text>
        <dbReference type="EC" id="3.2.1.21"/>
    </reaction>
</comment>
<evidence type="ECO:0000256" key="17">
    <source>
        <dbReference type="SAM" id="MobiDB-lite"/>
    </source>
</evidence>
<feature type="domain" description="Fibronectin type III-like" evidence="18">
    <location>
        <begin position="739"/>
        <end position="810"/>
    </location>
</feature>
<keyword evidence="14 16" id="KW-0624">Polysaccharide degradation</keyword>
<keyword evidence="11" id="KW-0325">Glycoprotein</keyword>
<dbReference type="OrthoDB" id="416222at2759"/>
<organism evidence="19 20">
    <name type="scientific">Terfezia boudieri ATCC MYA-4762</name>
    <dbReference type="NCBI Taxonomy" id="1051890"/>
    <lineage>
        <taxon>Eukaryota</taxon>
        <taxon>Fungi</taxon>
        <taxon>Dikarya</taxon>
        <taxon>Ascomycota</taxon>
        <taxon>Pezizomycotina</taxon>
        <taxon>Pezizomycetes</taxon>
        <taxon>Pezizales</taxon>
        <taxon>Pezizaceae</taxon>
        <taxon>Terfezia</taxon>
    </lineage>
</organism>
<dbReference type="Gene3D" id="2.60.40.10">
    <property type="entry name" value="Immunoglobulins"/>
    <property type="match status" value="1"/>
</dbReference>
<feature type="region of interest" description="Disordered" evidence="17">
    <location>
        <begin position="640"/>
        <end position="663"/>
    </location>
</feature>
<dbReference type="EC" id="3.2.1.21" evidence="16"/>
<keyword evidence="8" id="KW-0735">Signal-anchor</keyword>
<dbReference type="Proteomes" id="UP000267821">
    <property type="component" value="Unassembled WGS sequence"/>
</dbReference>
<evidence type="ECO:0000313" key="19">
    <source>
        <dbReference type="EMBL" id="RPB29285.1"/>
    </source>
</evidence>
<evidence type="ECO:0000256" key="16">
    <source>
        <dbReference type="RuleBase" id="RU361161"/>
    </source>
</evidence>
<keyword evidence="5" id="KW-1003">Cell membrane</keyword>
<protein>
    <recommendedName>
        <fullName evidence="16">beta-glucosidase</fullName>
        <ecNumber evidence="16">3.2.1.21</ecNumber>
    </recommendedName>
</protein>
<name>A0A3N4MMX1_9PEZI</name>
<evidence type="ECO:0000256" key="8">
    <source>
        <dbReference type="ARBA" id="ARBA00022968"/>
    </source>
</evidence>
<dbReference type="InterPro" id="IPR013783">
    <property type="entry name" value="Ig-like_fold"/>
</dbReference>
<dbReference type="InterPro" id="IPR002772">
    <property type="entry name" value="Glyco_hydro_3_C"/>
</dbReference>
<dbReference type="GO" id="GO:0005886">
    <property type="term" value="C:plasma membrane"/>
    <property type="evidence" value="ECO:0007669"/>
    <property type="project" value="UniProtKB-SubCell"/>
</dbReference>
<evidence type="ECO:0000256" key="9">
    <source>
        <dbReference type="ARBA" id="ARBA00022989"/>
    </source>
</evidence>
<dbReference type="InterPro" id="IPR036881">
    <property type="entry name" value="Glyco_hydro_3_C_sf"/>
</dbReference>
<comment type="subcellular location">
    <subcellularLocation>
        <location evidence="2">Cell membrane</location>
        <topology evidence="2">Single-pass type II membrane protein</topology>
    </subcellularLocation>
</comment>
<keyword evidence="20" id="KW-1185">Reference proteome</keyword>
<evidence type="ECO:0000313" key="20">
    <source>
        <dbReference type="Proteomes" id="UP000267821"/>
    </source>
</evidence>
<keyword evidence="10" id="KW-0472">Membrane</keyword>
<dbReference type="FunFam" id="3.20.20.300:FF:000002">
    <property type="entry name" value="Probable beta-glucosidase"/>
    <property type="match status" value="1"/>
</dbReference>
<keyword evidence="12 16" id="KW-0119">Carbohydrate metabolism</keyword>
<dbReference type="GO" id="GO:0008422">
    <property type="term" value="F:beta-glucosidase activity"/>
    <property type="evidence" value="ECO:0007669"/>
    <property type="project" value="UniProtKB-EC"/>
</dbReference>
<evidence type="ECO:0000256" key="5">
    <source>
        <dbReference type="ARBA" id="ARBA00022475"/>
    </source>
</evidence>
<dbReference type="Gene3D" id="3.40.50.1700">
    <property type="entry name" value="Glycoside hydrolase family 3 C-terminal domain"/>
    <property type="match status" value="1"/>
</dbReference>
<evidence type="ECO:0000256" key="15">
    <source>
        <dbReference type="ARBA" id="ARBA00024983"/>
    </source>
</evidence>
<dbReference type="SMART" id="SM01217">
    <property type="entry name" value="Fn3_like"/>
    <property type="match status" value="1"/>
</dbReference>
<evidence type="ECO:0000256" key="11">
    <source>
        <dbReference type="ARBA" id="ARBA00023180"/>
    </source>
</evidence>
<reference evidence="19 20" key="1">
    <citation type="journal article" date="2018" name="Nat. Ecol. Evol.">
        <title>Pezizomycetes genomes reveal the molecular basis of ectomycorrhizal truffle lifestyle.</title>
        <authorList>
            <person name="Murat C."/>
            <person name="Payen T."/>
            <person name="Noel B."/>
            <person name="Kuo A."/>
            <person name="Morin E."/>
            <person name="Chen J."/>
            <person name="Kohler A."/>
            <person name="Krizsan K."/>
            <person name="Balestrini R."/>
            <person name="Da Silva C."/>
            <person name="Montanini B."/>
            <person name="Hainaut M."/>
            <person name="Levati E."/>
            <person name="Barry K.W."/>
            <person name="Belfiori B."/>
            <person name="Cichocki N."/>
            <person name="Clum A."/>
            <person name="Dockter R.B."/>
            <person name="Fauchery L."/>
            <person name="Guy J."/>
            <person name="Iotti M."/>
            <person name="Le Tacon F."/>
            <person name="Lindquist E.A."/>
            <person name="Lipzen A."/>
            <person name="Malagnac F."/>
            <person name="Mello A."/>
            <person name="Molinier V."/>
            <person name="Miyauchi S."/>
            <person name="Poulain J."/>
            <person name="Riccioni C."/>
            <person name="Rubini A."/>
            <person name="Sitrit Y."/>
            <person name="Splivallo R."/>
            <person name="Traeger S."/>
            <person name="Wang M."/>
            <person name="Zifcakova L."/>
            <person name="Wipf D."/>
            <person name="Zambonelli A."/>
            <person name="Paolocci F."/>
            <person name="Nowrousian M."/>
            <person name="Ottonello S."/>
            <person name="Baldrian P."/>
            <person name="Spatafora J.W."/>
            <person name="Henrissat B."/>
            <person name="Nagy L.G."/>
            <person name="Aury J.M."/>
            <person name="Wincker P."/>
            <person name="Grigoriev I.V."/>
            <person name="Bonfante P."/>
            <person name="Martin F.M."/>
        </authorList>
    </citation>
    <scope>NUCLEOTIDE SEQUENCE [LARGE SCALE GENOMIC DNA]</scope>
    <source>
        <strain evidence="19 20">ATCC MYA-4762</strain>
    </source>
</reference>
<evidence type="ECO:0000256" key="14">
    <source>
        <dbReference type="ARBA" id="ARBA00023326"/>
    </source>
</evidence>
<accession>A0A3N4MMX1</accession>
<dbReference type="PANTHER" id="PTHR42715">
    <property type="entry name" value="BETA-GLUCOSIDASE"/>
    <property type="match status" value="1"/>
</dbReference>
<dbReference type="PANTHER" id="PTHR42715:SF20">
    <property type="entry name" value="BETA-GLUCOSIDASE E-RELATED"/>
    <property type="match status" value="1"/>
</dbReference>
<evidence type="ECO:0000256" key="12">
    <source>
        <dbReference type="ARBA" id="ARBA00023277"/>
    </source>
</evidence>
<dbReference type="InParanoid" id="A0A3N4MMX1"/>
<dbReference type="Pfam" id="PF01915">
    <property type="entry name" value="Glyco_hydro_3_C"/>
    <property type="match status" value="1"/>
</dbReference>
<dbReference type="InterPro" id="IPR050288">
    <property type="entry name" value="Cellulose_deg_GH3"/>
</dbReference>
<dbReference type="AlphaFoldDB" id="A0A3N4MMX1"/>
<dbReference type="STRING" id="1051890.A0A3N4MMX1"/>
<evidence type="ECO:0000256" key="10">
    <source>
        <dbReference type="ARBA" id="ARBA00023136"/>
    </source>
</evidence>
<dbReference type="EMBL" id="ML121528">
    <property type="protein sequence ID" value="RPB29285.1"/>
    <property type="molecule type" value="Genomic_DNA"/>
</dbReference>
<dbReference type="GO" id="GO:0030245">
    <property type="term" value="P:cellulose catabolic process"/>
    <property type="evidence" value="ECO:0007669"/>
    <property type="project" value="UniProtKB-UniPathway"/>
</dbReference>
<gene>
    <name evidence="19" type="ORF">L211DRAFT_776610</name>
</gene>
<dbReference type="InterPro" id="IPR026891">
    <property type="entry name" value="Fn3-like"/>
</dbReference>
<dbReference type="Gene3D" id="3.20.20.300">
    <property type="entry name" value="Glycoside hydrolase, family 3, N-terminal domain"/>
    <property type="match status" value="1"/>
</dbReference>